<name>A0A511RIL0_9DEIN</name>
<dbReference type="OrthoDB" id="9859551at2"/>
<evidence type="ECO:0000313" key="2">
    <source>
        <dbReference type="Proteomes" id="UP000321827"/>
    </source>
</evidence>
<evidence type="ECO:0000313" key="1">
    <source>
        <dbReference type="EMBL" id="GEM89481.1"/>
    </source>
</evidence>
<accession>A0A511RIL0</accession>
<protein>
    <submittedName>
        <fullName evidence="1">Uncharacterized protein</fullName>
    </submittedName>
</protein>
<dbReference type="RefSeq" id="WP_147146337.1">
    <property type="nucleotide sequence ID" value="NZ_BJXN01000005.1"/>
</dbReference>
<dbReference type="EMBL" id="BJXN01000005">
    <property type="protein sequence ID" value="GEM89481.1"/>
    <property type="molecule type" value="Genomic_DNA"/>
</dbReference>
<sequence length="88" mass="9934">MVVDVNWDTWESRMQAARREVARALGFEPGLTLEAPFGEVEVRLPGGRRRLRGNLRTGLWRLVEDEAALSDEAPLVEILRRLDVGVHG</sequence>
<proteinExistence type="predicted"/>
<gene>
    <name evidence="1" type="ORF">ODE01S_09150</name>
</gene>
<reference evidence="1 2" key="1">
    <citation type="submission" date="2019-07" db="EMBL/GenBank/DDBJ databases">
        <title>Whole genome shotgun sequence of Oceanithermus desulfurans NBRC 100063.</title>
        <authorList>
            <person name="Hosoyama A."/>
            <person name="Uohara A."/>
            <person name="Ohji S."/>
            <person name="Ichikawa N."/>
        </authorList>
    </citation>
    <scope>NUCLEOTIDE SEQUENCE [LARGE SCALE GENOMIC DNA]</scope>
    <source>
        <strain evidence="1 2">NBRC 100063</strain>
    </source>
</reference>
<comment type="caution">
    <text evidence="1">The sequence shown here is derived from an EMBL/GenBank/DDBJ whole genome shotgun (WGS) entry which is preliminary data.</text>
</comment>
<organism evidence="1 2">
    <name type="scientific">Oceanithermus desulfurans NBRC 100063</name>
    <dbReference type="NCBI Taxonomy" id="1227550"/>
    <lineage>
        <taxon>Bacteria</taxon>
        <taxon>Thermotogati</taxon>
        <taxon>Deinococcota</taxon>
        <taxon>Deinococci</taxon>
        <taxon>Thermales</taxon>
        <taxon>Thermaceae</taxon>
        <taxon>Oceanithermus</taxon>
    </lineage>
</organism>
<dbReference type="Proteomes" id="UP000321827">
    <property type="component" value="Unassembled WGS sequence"/>
</dbReference>
<dbReference type="AlphaFoldDB" id="A0A511RIL0"/>